<dbReference type="Pfam" id="PF13416">
    <property type="entry name" value="SBP_bac_8"/>
    <property type="match status" value="1"/>
</dbReference>
<keyword evidence="2" id="KW-1185">Reference proteome</keyword>
<name>A0A8J3VPQ4_9ACTN</name>
<sequence length="409" mass="44589">MTLVATAALALTACGGNSGSANKSELKLYNDKGAWKPFFQQLGTMSKSQIGLSVNPVGYTDENTYQAFIKASLRTPNKPDLFTWATGGQLQDLISTKQVADTSSIWSDGIDKGYLPKNLEPYFTFDSKQYCVPLNVAYWVMFYNKKDFAAAGITTPPTDWNGLMADAAALKAKGFAPFYQTSILFSFVWFQQLLIGTDPDLYNRLATGKAKYTDPGVVAVMQRWKSMIDQGLFADPGSKEQPADQMKSGKTAMTLLGTWFNTSLVQAGMKSDSDYGMFVVPNVTTGASKTQVAFESGPLCSLAKAPDPAANTKFMKWWIQPDAQSTWANSRKDVSANPKVTIDDPALNTVAQAATGDQVTLDNRYFDATPAPILTAALDAFSGFLADPSSYQKQLQTIQQAADEYWKSN</sequence>
<evidence type="ECO:0000313" key="2">
    <source>
        <dbReference type="Proteomes" id="UP000642748"/>
    </source>
</evidence>
<organism evidence="1 2">
    <name type="scientific">Rugosimonospora africana</name>
    <dbReference type="NCBI Taxonomy" id="556532"/>
    <lineage>
        <taxon>Bacteria</taxon>
        <taxon>Bacillati</taxon>
        <taxon>Actinomycetota</taxon>
        <taxon>Actinomycetes</taxon>
        <taxon>Micromonosporales</taxon>
        <taxon>Micromonosporaceae</taxon>
        <taxon>Rugosimonospora</taxon>
    </lineage>
</organism>
<accession>A0A8J3VPQ4</accession>
<dbReference type="PANTHER" id="PTHR43649">
    <property type="entry name" value="ARABINOSE-BINDING PROTEIN-RELATED"/>
    <property type="match status" value="1"/>
</dbReference>
<protein>
    <submittedName>
        <fullName evidence="1">ABC transporter substrate-binding protein</fullName>
    </submittedName>
</protein>
<dbReference type="Gene3D" id="3.40.190.10">
    <property type="entry name" value="Periplasmic binding protein-like II"/>
    <property type="match status" value="2"/>
</dbReference>
<dbReference type="InterPro" id="IPR006059">
    <property type="entry name" value="SBP"/>
</dbReference>
<dbReference type="AlphaFoldDB" id="A0A8J3VPQ4"/>
<dbReference type="EMBL" id="BONZ01000021">
    <property type="protein sequence ID" value="GIH14202.1"/>
    <property type="molecule type" value="Genomic_DNA"/>
</dbReference>
<dbReference type="InterPro" id="IPR050490">
    <property type="entry name" value="Bact_solute-bd_prot1"/>
</dbReference>
<evidence type="ECO:0000313" key="1">
    <source>
        <dbReference type="EMBL" id="GIH14202.1"/>
    </source>
</evidence>
<dbReference type="PANTHER" id="PTHR43649:SF14">
    <property type="entry name" value="BLR3389 PROTEIN"/>
    <property type="match status" value="1"/>
</dbReference>
<comment type="caution">
    <text evidence="1">The sequence shown here is derived from an EMBL/GenBank/DDBJ whole genome shotgun (WGS) entry which is preliminary data.</text>
</comment>
<gene>
    <name evidence="1" type="ORF">Raf01_23740</name>
</gene>
<reference evidence="1" key="1">
    <citation type="submission" date="2021-01" db="EMBL/GenBank/DDBJ databases">
        <title>Whole genome shotgun sequence of Rugosimonospora africana NBRC 104875.</title>
        <authorList>
            <person name="Komaki H."/>
            <person name="Tamura T."/>
        </authorList>
    </citation>
    <scope>NUCLEOTIDE SEQUENCE</scope>
    <source>
        <strain evidence="1">NBRC 104875</strain>
    </source>
</reference>
<proteinExistence type="predicted"/>
<dbReference type="Proteomes" id="UP000642748">
    <property type="component" value="Unassembled WGS sequence"/>
</dbReference>
<dbReference type="SUPFAM" id="SSF53850">
    <property type="entry name" value="Periplasmic binding protein-like II"/>
    <property type="match status" value="1"/>
</dbReference>